<keyword evidence="6" id="KW-0378">Hydrolase</keyword>
<keyword evidence="2" id="KW-0548">Nucleotidyltransferase</keyword>
<dbReference type="GO" id="GO:0032196">
    <property type="term" value="P:transposition"/>
    <property type="evidence" value="ECO:0007669"/>
    <property type="project" value="UniProtKB-KW"/>
</dbReference>
<evidence type="ECO:0000256" key="11">
    <source>
        <dbReference type="ARBA" id="ARBA00022932"/>
    </source>
</evidence>
<dbReference type="GO" id="GO:0046872">
    <property type="term" value="F:metal ion binding"/>
    <property type="evidence" value="ECO:0007669"/>
    <property type="project" value="UniProtKB-KW"/>
</dbReference>
<evidence type="ECO:0000259" key="16">
    <source>
        <dbReference type="PROSITE" id="PS50994"/>
    </source>
</evidence>
<keyword evidence="9" id="KW-0229">DNA integration</keyword>
<dbReference type="InterPro" id="IPR013103">
    <property type="entry name" value="RVT_2"/>
</dbReference>
<keyword evidence="13" id="KW-0511">Multifunctional enzyme</keyword>
<keyword evidence="7" id="KW-0460">Magnesium</keyword>
<proteinExistence type="predicted"/>
<dbReference type="GO" id="GO:0015074">
    <property type="term" value="P:DNA integration"/>
    <property type="evidence" value="ECO:0007669"/>
    <property type="project" value="UniProtKB-KW"/>
</dbReference>
<keyword evidence="4" id="KW-0479">Metal-binding</keyword>
<keyword evidence="11" id="KW-0239">DNA-directed DNA polymerase</keyword>
<evidence type="ECO:0000256" key="1">
    <source>
        <dbReference type="ARBA" id="ARBA00022578"/>
    </source>
</evidence>
<evidence type="ECO:0000256" key="10">
    <source>
        <dbReference type="ARBA" id="ARBA00022918"/>
    </source>
</evidence>
<keyword evidence="18" id="KW-1185">Reference proteome</keyword>
<evidence type="ECO:0000256" key="7">
    <source>
        <dbReference type="ARBA" id="ARBA00022842"/>
    </source>
</evidence>
<dbReference type="Proteomes" id="UP000765509">
    <property type="component" value="Unassembled WGS sequence"/>
</dbReference>
<keyword evidence="11" id="KW-0808">Transferase</keyword>
<feature type="domain" description="Integrase catalytic" evidence="16">
    <location>
        <begin position="37"/>
        <end position="132"/>
    </location>
</feature>
<dbReference type="InterPro" id="IPR012337">
    <property type="entry name" value="RNaseH-like_sf"/>
</dbReference>
<dbReference type="GO" id="GO:0003964">
    <property type="term" value="F:RNA-directed DNA polymerase activity"/>
    <property type="evidence" value="ECO:0007669"/>
    <property type="project" value="UniProtKB-KW"/>
</dbReference>
<comment type="catalytic activity">
    <reaction evidence="15">
        <text>DNA(n) + a 2'-deoxyribonucleoside 5'-triphosphate = DNA(n+1) + diphosphate</text>
        <dbReference type="Rhea" id="RHEA:22508"/>
        <dbReference type="Rhea" id="RHEA-COMP:17339"/>
        <dbReference type="Rhea" id="RHEA-COMP:17340"/>
        <dbReference type="ChEBI" id="CHEBI:33019"/>
        <dbReference type="ChEBI" id="CHEBI:61560"/>
        <dbReference type="ChEBI" id="CHEBI:173112"/>
        <dbReference type="EC" id="2.7.7.7"/>
    </reaction>
</comment>
<comment type="catalytic activity">
    <reaction evidence="14">
        <text>DNA(n) + a 2'-deoxyribonucleoside 5'-triphosphate = DNA(n+1) + diphosphate</text>
        <dbReference type="Rhea" id="RHEA:22508"/>
        <dbReference type="Rhea" id="RHEA-COMP:17339"/>
        <dbReference type="Rhea" id="RHEA-COMP:17340"/>
        <dbReference type="ChEBI" id="CHEBI:33019"/>
        <dbReference type="ChEBI" id="CHEBI:61560"/>
        <dbReference type="ChEBI" id="CHEBI:173112"/>
        <dbReference type="EC" id="2.7.7.49"/>
    </reaction>
</comment>
<evidence type="ECO:0000256" key="4">
    <source>
        <dbReference type="ARBA" id="ARBA00022723"/>
    </source>
</evidence>
<evidence type="ECO:0000256" key="5">
    <source>
        <dbReference type="ARBA" id="ARBA00022759"/>
    </source>
</evidence>
<dbReference type="InterPro" id="IPR036397">
    <property type="entry name" value="RNaseH_sf"/>
</dbReference>
<evidence type="ECO:0000256" key="15">
    <source>
        <dbReference type="ARBA" id="ARBA00049244"/>
    </source>
</evidence>
<keyword evidence="8" id="KW-0694">RNA-binding</keyword>
<evidence type="ECO:0000256" key="8">
    <source>
        <dbReference type="ARBA" id="ARBA00022884"/>
    </source>
</evidence>
<protein>
    <recommendedName>
        <fullName evidence="16">Integrase catalytic domain-containing protein</fullName>
    </recommendedName>
</protein>
<dbReference type="GO" id="GO:0004519">
    <property type="term" value="F:endonuclease activity"/>
    <property type="evidence" value="ECO:0007669"/>
    <property type="project" value="UniProtKB-KW"/>
</dbReference>
<evidence type="ECO:0000256" key="3">
    <source>
        <dbReference type="ARBA" id="ARBA00022722"/>
    </source>
</evidence>
<evidence type="ECO:0000256" key="14">
    <source>
        <dbReference type="ARBA" id="ARBA00048173"/>
    </source>
</evidence>
<dbReference type="PANTHER" id="PTHR42648:SF11">
    <property type="entry name" value="TRANSPOSON TY4-P GAG-POL POLYPROTEIN"/>
    <property type="match status" value="1"/>
</dbReference>
<sequence>MCRRIVLSTPLSHSRMHRQQFWMPSNSCKSIPDSLQKALQTDNSQEFTLVSFTNSLAVLGITFCPLLPYSPQENGEAERLNRNLGDMARAMVVQGQMPSCFWQYASASYIHNRIPNSRCLKSSPHQELFGQAPSIATLYPHGADAVVHRPAVHQCGQLKPGAVNCKLLRLLMSGGWLLWDQHTNKMVHSASVIFPQFQKSRQADTPAKGSHTHIINTMLLSKVPTEQYFEEENRAIASLPLVKDMKIPNHLGQALSGPHRDHWRTACLTELAQMAKRDMCDVMVKEPGMKTIGHQWVFDLKTNTNGSIVKFKARLVAHGDKQHPGVDCTETYAPTASLMSLCLMLATTVLNSWQVASFDMSGAYLYSPIDKCVLVEPPTYFMPELRSKVLSLKKALYGMQQGVGVPTLNVPPVDMTPFCSVISSLAYLVSRSRPDLAFKVNYLAHHSMGPTPANWDLLDHVVGYLHKPRDQVSSP</sequence>
<dbReference type="GO" id="GO:0005634">
    <property type="term" value="C:nucleus"/>
    <property type="evidence" value="ECO:0007669"/>
    <property type="project" value="UniProtKB-ARBA"/>
</dbReference>
<dbReference type="InterPro" id="IPR039537">
    <property type="entry name" value="Retrotran_Ty1/copia-like"/>
</dbReference>
<dbReference type="EMBL" id="AVOT02013212">
    <property type="protein sequence ID" value="MBW0495641.1"/>
    <property type="molecule type" value="Genomic_DNA"/>
</dbReference>
<dbReference type="Gene3D" id="3.30.420.10">
    <property type="entry name" value="Ribonuclease H-like superfamily/Ribonuclease H"/>
    <property type="match status" value="1"/>
</dbReference>
<keyword evidence="1" id="KW-0815">Transposition</keyword>
<dbReference type="PROSITE" id="PS50994">
    <property type="entry name" value="INTEGRASE"/>
    <property type="match status" value="1"/>
</dbReference>
<dbReference type="AlphaFoldDB" id="A0A9Q3H8W2"/>
<dbReference type="PANTHER" id="PTHR42648">
    <property type="entry name" value="TRANSPOSASE, PUTATIVE-RELATED"/>
    <property type="match status" value="1"/>
</dbReference>
<dbReference type="GO" id="GO:0006310">
    <property type="term" value="P:DNA recombination"/>
    <property type="evidence" value="ECO:0007669"/>
    <property type="project" value="UniProtKB-KW"/>
</dbReference>
<evidence type="ECO:0000256" key="12">
    <source>
        <dbReference type="ARBA" id="ARBA00023172"/>
    </source>
</evidence>
<gene>
    <name evidence="17" type="ORF">O181_035356</name>
</gene>
<keyword evidence="10" id="KW-0695">RNA-directed DNA polymerase</keyword>
<evidence type="ECO:0000313" key="17">
    <source>
        <dbReference type="EMBL" id="MBW0495641.1"/>
    </source>
</evidence>
<keyword evidence="12" id="KW-0233">DNA recombination</keyword>
<name>A0A9Q3H8W2_9BASI</name>
<dbReference type="GO" id="GO:0016787">
    <property type="term" value="F:hydrolase activity"/>
    <property type="evidence" value="ECO:0007669"/>
    <property type="project" value="UniProtKB-KW"/>
</dbReference>
<organism evidence="17 18">
    <name type="scientific">Austropuccinia psidii MF-1</name>
    <dbReference type="NCBI Taxonomy" id="1389203"/>
    <lineage>
        <taxon>Eukaryota</taxon>
        <taxon>Fungi</taxon>
        <taxon>Dikarya</taxon>
        <taxon>Basidiomycota</taxon>
        <taxon>Pucciniomycotina</taxon>
        <taxon>Pucciniomycetes</taxon>
        <taxon>Pucciniales</taxon>
        <taxon>Sphaerophragmiaceae</taxon>
        <taxon>Austropuccinia</taxon>
    </lineage>
</organism>
<comment type="caution">
    <text evidence="17">The sequence shown here is derived from an EMBL/GenBank/DDBJ whole genome shotgun (WGS) entry which is preliminary data.</text>
</comment>
<keyword evidence="5" id="KW-0255">Endonuclease</keyword>
<evidence type="ECO:0000256" key="6">
    <source>
        <dbReference type="ARBA" id="ARBA00022801"/>
    </source>
</evidence>
<dbReference type="GO" id="GO:0003723">
    <property type="term" value="F:RNA binding"/>
    <property type="evidence" value="ECO:0007669"/>
    <property type="project" value="UniProtKB-KW"/>
</dbReference>
<evidence type="ECO:0000313" key="18">
    <source>
        <dbReference type="Proteomes" id="UP000765509"/>
    </source>
</evidence>
<dbReference type="GO" id="GO:0003887">
    <property type="term" value="F:DNA-directed DNA polymerase activity"/>
    <property type="evidence" value="ECO:0007669"/>
    <property type="project" value="UniProtKB-KW"/>
</dbReference>
<dbReference type="Pfam" id="PF07727">
    <property type="entry name" value="RVT_2"/>
    <property type="match status" value="1"/>
</dbReference>
<evidence type="ECO:0000256" key="13">
    <source>
        <dbReference type="ARBA" id="ARBA00023268"/>
    </source>
</evidence>
<keyword evidence="3" id="KW-0540">Nuclease</keyword>
<reference evidence="17" key="1">
    <citation type="submission" date="2021-03" db="EMBL/GenBank/DDBJ databases">
        <title>Draft genome sequence of rust myrtle Austropuccinia psidii MF-1, a brazilian biotype.</title>
        <authorList>
            <person name="Quecine M.C."/>
            <person name="Pachon D.M.R."/>
            <person name="Bonatelli M.L."/>
            <person name="Correr F.H."/>
            <person name="Franceschini L.M."/>
            <person name="Leite T.F."/>
            <person name="Margarido G.R.A."/>
            <person name="Almeida C.A."/>
            <person name="Ferrarezi J.A."/>
            <person name="Labate C.A."/>
        </authorList>
    </citation>
    <scope>NUCLEOTIDE SEQUENCE</scope>
    <source>
        <strain evidence="17">MF-1</strain>
    </source>
</reference>
<evidence type="ECO:0000256" key="2">
    <source>
        <dbReference type="ARBA" id="ARBA00022695"/>
    </source>
</evidence>
<evidence type="ECO:0000256" key="9">
    <source>
        <dbReference type="ARBA" id="ARBA00022908"/>
    </source>
</evidence>
<dbReference type="InterPro" id="IPR001584">
    <property type="entry name" value="Integrase_cat-core"/>
</dbReference>
<dbReference type="SUPFAM" id="SSF53098">
    <property type="entry name" value="Ribonuclease H-like"/>
    <property type="match status" value="1"/>
</dbReference>
<accession>A0A9Q3H8W2</accession>